<feature type="region of interest" description="Disordered" evidence="4">
    <location>
        <begin position="415"/>
        <end position="466"/>
    </location>
</feature>
<dbReference type="GO" id="GO:0005829">
    <property type="term" value="C:cytosol"/>
    <property type="evidence" value="ECO:0007669"/>
    <property type="project" value="TreeGrafter"/>
</dbReference>
<feature type="compositionally biased region" description="Polar residues" evidence="4">
    <location>
        <begin position="15"/>
        <end position="52"/>
    </location>
</feature>
<dbReference type="FunFam" id="2.20.25.10:FF:000011">
    <property type="entry name" value="peptide-N(4)-(N-acetyl-beta- glucosaminyl)asparagine amidase"/>
    <property type="match status" value="1"/>
</dbReference>
<dbReference type="GO" id="GO:0046872">
    <property type="term" value="F:metal ion binding"/>
    <property type="evidence" value="ECO:0007669"/>
    <property type="project" value="UniProtKB-KW"/>
</dbReference>
<organism evidence="6 7">
    <name type="scientific">Peltaster fructicola</name>
    <dbReference type="NCBI Taxonomy" id="286661"/>
    <lineage>
        <taxon>Eukaryota</taxon>
        <taxon>Fungi</taxon>
        <taxon>Dikarya</taxon>
        <taxon>Ascomycota</taxon>
        <taxon>Pezizomycotina</taxon>
        <taxon>Dothideomycetes</taxon>
        <taxon>Dothideomycetes incertae sedis</taxon>
        <taxon>Peltaster</taxon>
    </lineage>
</organism>
<dbReference type="GO" id="GO:0000224">
    <property type="term" value="F:peptide-N4-(N-acetyl-beta-glucosaminyl)asparagine amidase activity"/>
    <property type="evidence" value="ECO:0007669"/>
    <property type="project" value="TreeGrafter"/>
</dbReference>
<proteinExistence type="inferred from homology"/>
<dbReference type="Gene3D" id="3.10.620.30">
    <property type="match status" value="1"/>
</dbReference>
<accession>A0A6H0XRS4</accession>
<evidence type="ECO:0000259" key="5">
    <source>
        <dbReference type="SMART" id="SM00460"/>
    </source>
</evidence>
<reference evidence="6 7" key="1">
    <citation type="journal article" date="2016" name="Sci. Rep.">
        <title>Peltaster fructicola genome reveals evolution from an invasive phytopathogen to an ectophytic parasite.</title>
        <authorList>
            <person name="Xu C."/>
            <person name="Chen H."/>
            <person name="Gleason M.L."/>
            <person name="Xu J.R."/>
            <person name="Liu H."/>
            <person name="Zhang R."/>
            <person name="Sun G."/>
        </authorList>
    </citation>
    <scope>NUCLEOTIDE SEQUENCE [LARGE SCALE GENOMIC DNA]</scope>
    <source>
        <strain evidence="6 7">LNHT1506</strain>
    </source>
</reference>
<dbReference type="InterPro" id="IPR050883">
    <property type="entry name" value="PNGase"/>
</dbReference>
<evidence type="ECO:0000256" key="1">
    <source>
        <dbReference type="ARBA" id="ARBA00009390"/>
    </source>
</evidence>
<dbReference type="SMART" id="SM00460">
    <property type="entry name" value="TGc"/>
    <property type="match status" value="1"/>
</dbReference>
<evidence type="ECO:0000256" key="3">
    <source>
        <dbReference type="ARBA" id="ARBA00022833"/>
    </source>
</evidence>
<dbReference type="OrthoDB" id="409136at2759"/>
<comment type="similarity">
    <text evidence="1">Belongs to the transglutaminase-like superfamily. PNGase family.</text>
</comment>
<dbReference type="InterPro" id="IPR002931">
    <property type="entry name" value="Transglutaminase-like"/>
</dbReference>
<sequence>MADQHNAVPKRKPVPSQQQTTQLPDNWATDLTAQFRRTLSTKRMNELSSRPSSLRRKTSRLPNGYVVQPSQTPPLPPQQSSNEPAQRLVSPMSPPPTYNAALRNLPIVPVAPSDNKTLRFRSMLMSLSNTPVKWENPGLLDEALRVVPLEQIYAHAQEESDLHIAEAASLGDDVKPAWGYQDCVVRALMKWFKTQFFEWVNNPKCTACRAPTIARGMAAPLPDESARGASRVELYQCSNQYCQSYERFPRYNDAFVLLQTRKGRVGEWANCFSMLCRAVGSRVRWIWNSEDHVWTEVYSIHRRRWIHVDCCEGVWDNPLLYSQGWKKKMAYCIAFSADGCSDVTRRYVRDAHISKPRDKCPENVLIHIIREIKSLRRRDMDKKEKFRLMSEDARENEEFSRNIIDTLALQLSRISPSDVYQGGSDQPPRPDPDALKAAESQQLSIEGRQRARSNGASEHQRDQRSQ</sequence>
<keyword evidence="3" id="KW-0862">Zinc</keyword>
<dbReference type="GO" id="GO:0005634">
    <property type="term" value="C:nucleus"/>
    <property type="evidence" value="ECO:0007669"/>
    <property type="project" value="TreeGrafter"/>
</dbReference>
<dbReference type="Proteomes" id="UP000503462">
    <property type="component" value="Chromosome 2"/>
</dbReference>
<protein>
    <recommendedName>
        <fullName evidence="5">Transglutaminase-like domain-containing protein</fullName>
    </recommendedName>
</protein>
<gene>
    <name evidence="6" type="ORF">AMS68_002687</name>
</gene>
<dbReference type="SUPFAM" id="SSF54001">
    <property type="entry name" value="Cysteine proteinases"/>
    <property type="match status" value="1"/>
</dbReference>
<evidence type="ECO:0000256" key="4">
    <source>
        <dbReference type="SAM" id="MobiDB-lite"/>
    </source>
</evidence>
<evidence type="ECO:0000256" key="2">
    <source>
        <dbReference type="ARBA" id="ARBA00022723"/>
    </source>
</evidence>
<feature type="region of interest" description="Disordered" evidence="4">
    <location>
        <begin position="1"/>
        <end position="95"/>
    </location>
</feature>
<dbReference type="PANTHER" id="PTHR12143">
    <property type="entry name" value="PEPTIDE N-GLYCANASE PNGASE -RELATED"/>
    <property type="match status" value="1"/>
</dbReference>
<keyword evidence="2" id="KW-0479">Metal-binding</keyword>
<dbReference type="InterPro" id="IPR038765">
    <property type="entry name" value="Papain-like_cys_pep_sf"/>
</dbReference>
<dbReference type="AlphaFoldDB" id="A0A6H0XRS4"/>
<dbReference type="GO" id="GO:0006516">
    <property type="term" value="P:glycoprotein catabolic process"/>
    <property type="evidence" value="ECO:0007669"/>
    <property type="project" value="TreeGrafter"/>
</dbReference>
<dbReference type="Pfam" id="PF01841">
    <property type="entry name" value="Transglut_core"/>
    <property type="match status" value="1"/>
</dbReference>
<evidence type="ECO:0000313" key="7">
    <source>
        <dbReference type="Proteomes" id="UP000503462"/>
    </source>
</evidence>
<dbReference type="Gene3D" id="2.20.25.10">
    <property type="match status" value="1"/>
</dbReference>
<keyword evidence="7" id="KW-1185">Reference proteome</keyword>
<dbReference type="PANTHER" id="PTHR12143:SF19">
    <property type="entry name" value="PEPTIDE-N(4)-(N-ACETYL-BETA-GLUCOSAMINYL)ASPARAGINE AMIDASE"/>
    <property type="match status" value="1"/>
</dbReference>
<feature type="domain" description="Transglutaminase-like" evidence="5">
    <location>
        <begin position="257"/>
        <end position="312"/>
    </location>
</feature>
<name>A0A6H0XRS4_9PEZI</name>
<evidence type="ECO:0000313" key="6">
    <source>
        <dbReference type="EMBL" id="QIW97169.1"/>
    </source>
</evidence>
<dbReference type="EMBL" id="CP051140">
    <property type="protein sequence ID" value="QIW97169.1"/>
    <property type="molecule type" value="Genomic_DNA"/>
</dbReference>